<keyword evidence="6 8" id="KW-1133">Transmembrane helix</keyword>
<evidence type="ECO:0000256" key="6">
    <source>
        <dbReference type="ARBA" id="ARBA00022989"/>
    </source>
</evidence>
<feature type="domain" description="Glycosyltransferase RgtA/B/C/D-like" evidence="9">
    <location>
        <begin position="161"/>
        <end position="311"/>
    </location>
</feature>
<evidence type="ECO:0000256" key="5">
    <source>
        <dbReference type="ARBA" id="ARBA00022692"/>
    </source>
</evidence>
<feature type="transmembrane region" description="Helical" evidence="8">
    <location>
        <begin position="184"/>
        <end position="204"/>
    </location>
</feature>
<feature type="transmembrane region" description="Helical" evidence="8">
    <location>
        <begin position="301"/>
        <end position="320"/>
    </location>
</feature>
<dbReference type="InterPro" id="IPR050297">
    <property type="entry name" value="LipidA_mod_glycosyltrf_83"/>
</dbReference>
<feature type="transmembrane region" description="Helical" evidence="8">
    <location>
        <begin position="104"/>
        <end position="123"/>
    </location>
</feature>
<evidence type="ECO:0000256" key="1">
    <source>
        <dbReference type="ARBA" id="ARBA00004651"/>
    </source>
</evidence>
<protein>
    <submittedName>
        <fullName evidence="10">ArnT family glycosyltransferase</fullName>
        <ecNumber evidence="10">2.4.-.-</ecNumber>
    </submittedName>
</protein>
<accession>A0ABV4Y1P6</accession>
<evidence type="ECO:0000313" key="11">
    <source>
        <dbReference type="Proteomes" id="UP001576784"/>
    </source>
</evidence>
<feature type="transmembrane region" description="Helical" evidence="8">
    <location>
        <begin position="55"/>
        <end position="75"/>
    </location>
</feature>
<feature type="transmembrane region" description="Helical" evidence="8">
    <location>
        <begin position="466"/>
        <end position="485"/>
    </location>
</feature>
<dbReference type="EC" id="2.4.-.-" evidence="10"/>
<dbReference type="PANTHER" id="PTHR33908">
    <property type="entry name" value="MANNOSYLTRANSFERASE YKCB-RELATED"/>
    <property type="match status" value="1"/>
</dbReference>
<keyword evidence="2" id="KW-1003">Cell membrane</keyword>
<sequence>MAISFVATLVIFWQMGVATNSGLRIAFLKATIVQVILIAVLTEWLSLNRAITFEFVSFAWSLFALINCFVAIYVIKHNRYTINREQIKQQFYNKFIEQSLENRIILLATSLILGICLLTALVAPPNNYDSMTYHLPRIMHWIQNRSVAHYPTNNLRQISFPPGANYIVMQLQILAGSDRFANTVQWFAFLGCILGTSLIAKTFARESQIMTALVCVSIPMAILQSTTTQTDLTVSYWLVCFTFFIFRTDNYSKIDIFWLAAAFGLAILTKPTAIIFGTPLLIVLGIRACRRFSLKNMGQSIRITATVLILSISLSLPNYWRNYLTFGNILGDDSGTRNKIIGFVPLISNILRNLALNIPIKNFWLFVEDFHKYILQIDVNSRDITFGATIFDYPFFDIGLKTPNEDFVSNPIHLILGVIAVSVLIIDSIKNRRNYQKFLTLAGAIILGFFIFSGLLKWQIWGNRLLLPALIIGCPISGYFITHYLSTIIRKLLIYLLVFISIICSFTTVYHPLIPLPNSWTNVRISQSILWGERNYFYFRGNDKQRQRYQEFSRLAKQNQCQAIGLSIGKDDLEYPLWITMAQESSKSFKIKHLNVNNVSHSLPPEFPDSEVCAILKSK</sequence>
<evidence type="ECO:0000256" key="2">
    <source>
        <dbReference type="ARBA" id="ARBA00022475"/>
    </source>
</evidence>
<evidence type="ECO:0000313" key="10">
    <source>
        <dbReference type="EMBL" id="MFB2897650.1"/>
    </source>
</evidence>
<keyword evidence="7 8" id="KW-0472">Membrane</keyword>
<keyword evidence="11" id="KW-1185">Reference proteome</keyword>
<dbReference type="Proteomes" id="UP001576784">
    <property type="component" value="Unassembled WGS sequence"/>
</dbReference>
<proteinExistence type="predicted"/>
<keyword evidence="5 8" id="KW-0812">Transmembrane</keyword>
<evidence type="ECO:0000256" key="4">
    <source>
        <dbReference type="ARBA" id="ARBA00022679"/>
    </source>
</evidence>
<feature type="transmembrane region" description="Helical" evidence="8">
    <location>
        <begin position="407"/>
        <end position="426"/>
    </location>
</feature>
<evidence type="ECO:0000256" key="7">
    <source>
        <dbReference type="ARBA" id="ARBA00023136"/>
    </source>
</evidence>
<name>A0ABV4Y1P6_9CYAN</name>
<feature type="transmembrane region" description="Helical" evidence="8">
    <location>
        <begin position="492"/>
        <end position="513"/>
    </location>
</feature>
<dbReference type="InterPro" id="IPR038731">
    <property type="entry name" value="RgtA/B/C-like"/>
</dbReference>
<gene>
    <name evidence="10" type="ORF">ACE1CI_32435</name>
</gene>
<dbReference type="GO" id="GO:0016757">
    <property type="term" value="F:glycosyltransferase activity"/>
    <property type="evidence" value="ECO:0007669"/>
    <property type="project" value="UniProtKB-KW"/>
</dbReference>
<feature type="transmembrane region" description="Helical" evidence="8">
    <location>
        <begin position="438"/>
        <end position="460"/>
    </location>
</feature>
<dbReference type="EMBL" id="JBHFNR010000262">
    <property type="protein sequence ID" value="MFB2897650.1"/>
    <property type="molecule type" value="Genomic_DNA"/>
</dbReference>
<keyword evidence="4 10" id="KW-0808">Transferase</keyword>
<feature type="transmembrane region" description="Helical" evidence="8">
    <location>
        <begin position="256"/>
        <end position="289"/>
    </location>
</feature>
<keyword evidence="3 10" id="KW-0328">Glycosyltransferase</keyword>
<evidence type="ECO:0000256" key="3">
    <source>
        <dbReference type="ARBA" id="ARBA00022676"/>
    </source>
</evidence>
<comment type="subcellular location">
    <subcellularLocation>
        <location evidence="1">Cell membrane</location>
        <topology evidence="1">Multi-pass membrane protein</topology>
    </subcellularLocation>
</comment>
<reference evidence="10 11" key="1">
    <citation type="submission" date="2024-09" db="EMBL/GenBank/DDBJ databases">
        <title>Floridaenema gen nov. (Aerosakkonemataceae, Aerosakkonematales ord. nov., Cyanobacteria) from benthic tropical and subtropical fresh waters, with the description of four new species.</title>
        <authorList>
            <person name="Moretto J.A."/>
            <person name="Berthold D.E."/>
            <person name="Lefler F.W."/>
            <person name="Huang I.-S."/>
            <person name="Laughinghouse H. IV."/>
        </authorList>
    </citation>
    <scope>NUCLEOTIDE SEQUENCE [LARGE SCALE GENOMIC DNA]</scope>
    <source>
        <strain evidence="10 11">BLCC-F50</strain>
    </source>
</reference>
<organism evidence="10 11">
    <name type="scientific">Floridaenema flaviceps BLCC-F50</name>
    <dbReference type="NCBI Taxonomy" id="3153642"/>
    <lineage>
        <taxon>Bacteria</taxon>
        <taxon>Bacillati</taxon>
        <taxon>Cyanobacteriota</taxon>
        <taxon>Cyanophyceae</taxon>
        <taxon>Oscillatoriophycideae</taxon>
        <taxon>Aerosakkonematales</taxon>
        <taxon>Aerosakkonemataceae</taxon>
        <taxon>Floridanema</taxon>
        <taxon>Floridanema flaviceps</taxon>
    </lineage>
</organism>
<evidence type="ECO:0000259" key="9">
    <source>
        <dbReference type="Pfam" id="PF13231"/>
    </source>
</evidence>
<dbReference type="Pfam" id="PF13231">
    <property type="entry name" value="PMT_2"/>
    <property type="match status" value="1"/>
</dbReference>
<comment type="caution">
    <text evidence="10">The sequence shown here is derived from an EMBL/GenBank/DDBJ whole genome shotgun (WGS) entry which is preliminary data.</text>
</comment>
<evidence type="ECO:0000256" key="8">
    <source>
        <dbReference type="SAM" id="Phobius"/>
    </source>
</evidence>
<dbReference type="PANTHER" id="PTHR33908:SF11">
    <property type="entry name" value="MEMBRANE PROTEIN"/>
    <property type="match status" value="1"/>
</dbReference>